<keyword evidence="5" id="KW-1185">Reference proteome</keyword>
<proteinExistence type="inferred from homology"/>
<accession>A0A1B2JBH8</accession>
<name>A0A1B2JBH8_PICPA</name>
<comment type="similarity">
    <text evidence="1">Belongs to the HEATR5 family.</text>
</comment>
<dbReference type="Proteomes" id="UP000094565">
    <property type="component" value="Chromosome 2"/>
</dbReference>
<gene>
    <name evidence="4" type="primary">LAA1</name>
    <name evidence="4" type="ORF">ATY40_BA7501897</name>
</gene>
<dbReference type="GO" id="GO:0042147">
    <property type="term" value="P:retrograde transport, endosome to Golgi"/>
    <property type="evidence" value="ECO:0007669"/>
    <property type="project" value="TreeGrafter"/>
</dbReference>
<dbReference type="GO" id="GO:0030139">
    <property type="term" value="C:endocytic vesicle"/>
    <property type="evidence" value="ECO:0007669"/>
    <property type="project" value="TreeGrafter"/>
</dbReference>
<reference evidence="4 5" key="1">
    <citation type="submission" date="2016-02" db="EMBL/GenBank/DDBJ databases">
        <title>Comparative genomic and transcriptomic foundation for Pichia pastoris.</title>
        <authorList>
            <person name="Love K.R."/>
            <person name="Shah K.A."/>
            <person name="Whittaker C.A."/>
            <person name="Wu J."/>
            <person name="Bartlett M.C."/>
            <person name="Ma D."/>
            <person name="Leeson R.L."/>
            <person name="Priest M."/>
            <person name="Young S.K."/>
            <person name="Love J.C."/>
        </authorList>
    </citation>
    <scope>NUCLEOTIDE SEQUENCE [LARGE SCALE GENOMIC DNA]</scope>
    <source>
        <strain evidence="4 5">ATCC 28485</strain>
    </source>
</reference>
<dbReference type="InterPro" id="IPR040108">
    <property type="entry name" value="Laa1/Sip1/HEATR5"/>
</dbReference>
<evidence type="ECO:0000256" key="2">
    <source>
        <dbReference type="SAM" id="MobiDB-lite"/>
    </source>
</evidence>
<dbReference type="InterPro" id="IPR016024">
    <property type="entry name" value="ARM-type_fold"/>
</dbReference>
<sequence>MSSDNLATVFEMDKNKFLFSSVVLFPKTEEPSDVSKAQTDLYSYLFQVFKYLEYKNSIGVTDLDFLMGQIHEVLDYFTKNYSSDTDTIEILQVQSMRLLGKVYTKIFAHYMESSSDKVSIGLIELTNRCLDPLTDGLKKLSMRSNWYSTIKHLYIVILQLLFSKFKGFLNSFKGTTLTTLYKYLKKCTDNYNSSIENSTFKANYFNDMMLLIDIILMNDSSGTNILDSKLYNRLLKISKIVTTKKANIDHFLAKEGYIYPIQSVTFANNFLVSLLKSDKFVLSIKSKKDSSKDGSLYLQALAPHLSILREASSSNYAHLRLASSKNIADLLCFYYITFVIPNKSSDISSNSLSTCLNVVFDAYTAISSDIRTKVSQLEVFVQFISNINIYHRTKVVSSDGVNFVASNSYAIISFILNKLFLSTSSVSKDGSKLNVVINEKSNYNEALMTLNHLSYVYDAIIAQIDCDANCLLLLTRLVSNEALFATSNVYLLCTLLDFVKKSIVSLDQFVLSYQELEGSGSFDLVKLLSDKLYKLSDSSNFYVRVSACETLLKLVQIKPDLSFNILNTSFEQLSTSLESNENEGSLILNENHGRALIISTILTNLKEKDYVSTDFVLKTLSLALGYLKNFNSSVVVNNIFGSSSSSFISDFGYERQLVSWILMIGLFNYASNGSDTQSNMLLLDNSNYLSFWKNLLAHNIPSNFVKIDSANKISNLNEIKKLLEIKNLALTSLLAYITFLTSCKATDAIHNLKNSDETTLLSPDLSKKINMILNKSFTFITYLETQLYDSVLDSHVKQQIILNKLRILQNYCKLLPFLNVKNEFNSSIMLQIVKNFSDSSLYNYDSDLSEFNSVKDLKKATKVGDQFDELSILRMNDGLTFGLTSKLNRFQVEDLMVKATQFASTSADNEVDLKKVNITSSLESRNVKSFLNPLTIFDETFENFVYRPIHHSLLNDYLLLLYNGSENIGYSESEKYAPSVDTMVVDASIELFASIFPSLSFKIQQSVLDSLSSQLRIEGSKISLRKRVVYVNTAVTLHSMLSYAEKNKLVLPLSTVRSIIECIKTLNSLTTSLVFLNSESVGLACGALDRTTENTKFTLEQVDIIVTSIVQDNNPISRSLAVLSLSTIFKHNNFINAKGILDVVYTLMMDPHPSLRQASIDALTNILESYPQLELNINFVKLAISKLLLIWVKDDLAENCSSTIFSNLSFTLINNPYPSSIKLLRTIINVLGPNLSSLNTQIQELVQQLILSFMYFTTYDYAHISQEMLILLEELSIYDKQLIEGFVYVKFLKFVLVNNFMVGVYNFNSVTLTLDDSEDLNTNSELYPVSTSLWVWKLAIYSTLQFYKLHITSLESSQKLIDSKFKNLIVIALENSPENASLQSLFQLWFNNGLSFYEENEAISQKQMWFEKLFELFHMTKTELQNDLLEIFRKRIKNAGVYYESKNVALKGKRTGQISAKSSSLGRLSTNTDASDDNDDEEQNDNNETDEEEEAQEALAGTGNTEEAPKDSSLGSKRLMDTGDESLNIIEEEDTNWKFKHFILKQFIVFISLARKDMRLRTFLAQRISDVMRISFVASTSNIMNLRLTGMSLLGDIIEIFAPVKDPLYPEMSILDQQQAQLISSIVPAFNSDSSVSLACDAVIIASKLISCNILPVSRLQRITRILTTALEDFSTFDPNAGETQGHIKIGSVLIPTAKTQLKMKLAVLNAWAHLKINLQPDDAELSELISKYIDILVPMWIYSLREYSLLAYGSKFTSDSYQASNKLLYEESWPNFLEVIGIVVHEDQSILLDFLGDDSENFLFVIFAEGIETLVKGSANASTPNQPLSLECVKVLRSFHNIFKLKPLSALLANDSVFIEFVDLFYRLLLILDHESKVLILDVLESINLDSFQDPDKLFELLRLSYLPVIQILPFVSEKIIEREKLGPFSDKDLTLLKKSFSLLHKLISHLPEMIQIDLLSSVLYVISLCFELNNTDIISVTLPLLKLVVVSLNSKGRSDILIKFYNEIKPGLSSNKHSTLIRMILLSAEGTFFFTNEDCEVFAQDLCQSLISKQQLTFTAQFVRNVVKQATAGNVDGAKNIVRKLLPALISLLKNNLGENHSDKIEDPRLILEIFIVFTKQLTDENNLKLALGLTLPLILWVDDKVGDEDLKVRNYCHSKLLDLIQFNPALFKDLVNTLSDEEKEKTEKLVKVSINNDWSSDTDEQESHIELKQFG</sequence>
<dbReference type="InterPro" id="IPR046837">
    <property type="entry name" value="Laa1/Sip1/HEATR5-like_HEAT"/>
</dbReference>
<evidence type="ECO:0000313" key="5">
    <source>
        <dbReference type="Proteomes" id="UP000094565"/>
    </source>
</evidence>
<feature type="compositionally biased region" description="Acidic residues" evidence="2">
    <location>
        <begin position="1474"/>
        <end position="1496"/>
    </location>
</feature>
<feature type="domain" description="LAA1-like C-terminal TPR repeats" evidence="3">
    <location>
        <begin position="2038"/>
        <end position="2203"/>
    </location>
</feature>
<evidence type="ECO:0000313" key="4">
    <source>
        <dbReference type="EMBL" id="ANZ75404.1"/>
    </source>
</evidence>
<dbReference type="GO" id="GO:0016020">
    <property type="term" value="C:membrane"/>
    <property type="evidence" value="ECO:0007669"/>
    <property type="project" value="TreeGrafter"/>
</dbReference>
<dbReference type="Pfam" id="PF25808">
    <property type="entry name" value="TPR_LAA1_C"/>
    <property type="match status" value="1"/>
</dbReference>
<organism evidence="4 5">
    <name type="scientific">Komagataella pastoris</name>
    <name type="common">Yeast</name>
    <name type="synonym">Pichia pastoris</name>
    <dbReference type="NCBI Taxonomy" id="4922"/>
    <lineage>
        <taxon>Eukaryota</taxon>
        <taxon>Fungi</taxon>
        <taxon>Dikarya</taxon>
        <taxon>Ascomycota</taxon>
        <taxon>Saccharomycotina</taxon>
        <taxon>Pichiomycetes</taxon>
        <taxon>Pichiales</taxon>
        <taxon>Pichiaceae</taxon>
        <taxon>Komagataella</taxon>
    </lineage>
</organism>
<dbReference type="Gene3D" id="1.25.10.10">
    <property type="entry name" value="Leucine-rich Repeat Variant"/>
    <property type="match status" value="1"/>
</dbReference>
<feature type="region of interest" description="Disordered" evidence="2">
    <location>
        <begin position="1461"/>
        <end position="1519"/>
    </location>
</feature>
<dbReference type="InterPro" id="IPR057981">
    <property type="entry name" value="TPR_LAA1-like_C"/>
</dbReference>
<dbReference type="OrthoDB" id="3980435at2759"/>
<dbReference type="GO" id="GO:0008104">
    <property type="term" value="P:intracellular protein localization"/>
    <property type="evidence" value="ECO:0007669"/>
    <property type="project" value="TreeGrafter"/>
</dbReference>
<dbReference type="GO" id="GO:0005829">
    <property type="term" value="C:cytosol"/>
    <property type="evidence" value="ECO:0007669"/>
    <property type="project" value="GOC"/>
</dbReference>
<evidence type="ECO:0000259" key="3">
    <source>
        <dbReference type="Pfam" id="PF25808"/>
    </source>
</evidence>
<dbReference type="PANTHER" id="PTHR21663">
    <property type="entry name" value="HYPOTHETICAL HEAT DOMAIN-CONTAINING"/>
    <property type="match status" value="1"/>
</dbReference>
<protein>
    <submittedName>
        <fullName evidence="4">BA75_01897T0</fullName>
    </submittedName>
</protein>
<dbReference type="PANTHER" id="PTHR21663:SF0">
    <property type="entry name" value="HEAT REPEAT-CONTAINING PROTEIN 5B"/>
    <property type="match status" value="1"/>
</dbReference>
<evidence type="ECO:0000256" key="1">
    <source>
        <dbReference type="ARBA" id="ARBA00008304"/>
    </source>
</evidence>
<dbReference type="EMBL" id="CP014585">
    <property type="protein sequence ID" value="ANZ75404.1"/>
    <property type="molecule type" value="Genomic_DNA"/>
</dbReference>
<dbReference type="GO" id="GO:0005794">
    <property type="term" value="C:Golgi apparatus"/>
    <property type="evidence" value="ECO:0007669"/>
    <property type="project" value="TreeGrafter"/>
</dbReference>
<dbReference type="SUPFAM" id="SSF48371">
    <property type="entry name" value="ARM repeat"/>
    <property type="match status" value="2"/>
</dbReference>
<dbReference type="InterPro" id="IPR011989">
    <property type="entry name" value="ARM-like"/>
</dbReference>
<dbReference type="Pfam" id="PF20210">
    <property type="entry name" value="Laa1_Sip1_HTR5"/>
    <property type="match status" value="1"/>
</dbReference>
<dbReference type="GO" id="GO:0006897">
    <property type="term" value="P:endocytosis"/>
    <property type="evidence" value="ECO:0007669"/>
    <property type="project" value="TreeGrafter"/>
</dbReference>